<organism evidence="9 10">
    <name type="scientific">Fimbriimonas ginsengisoli Gsoil 348</name>
    <dbReference type="NCBI Taxonomy" id="661478"/>
    <lineage>
        <taxon>Bacteria</taxon>
        <taxon>Bacillati</taxon>
        <taxon>Armatimonadota</taxon>
        <taxon>Fimbriimonadia</taxon>
        <taxon>Fimbriimonadales</taxon>
        <taxon>Fimbriimonadaceae</taxon>
        <taxon>Fimbriimonas</taxon>
    </lineage>
</organism>
<comment type="similarity">
    <text evidence="7">Belongs to the binding-protein-dependent transport system permease family.</text>
</comment>
<dbReference type="CDD" id="cd06261">
    <property type="entry name" value="TM_PBP2"/>
    <property type="match status" value="1"/>
</dbReference>
<protein>
    <submittedName>
        <fullName evidence="9">Sugar ABC transporter permease</fullName>
    </submittedName>
</protein>
<dbReference type="AlphaFoldDB" id="A0A068NRK8"/>
<feature type="transmembrane region" description="Helical" evidence="7">
    <location>
        <begin position="167"/>
        <end position="189"/>
    </location>
</feature>
<keyword evidence="4 7" id="KW-0812">Transmembrane</keyword>
<dbReference type="Gene3D" id="1.10.3720.10">
    <property type="entry name" value="MetI-like"/>
    <property type="match status" value="1"/>
</dbReference>
<evidence type="ECO:0000256" key="1">
    <source>
        <dbReference type="ARBA" id="ARBA00004651"/>
    </source>
</evidence>
<dbReference type="Pfam" id="PF00528">
    <property type="entry name" value="BPD_transp_1"/>
    <property type="match status" value="1"/>
</dbReference>
<feature type="domain" description="ABC transmembrane type-1" evidence="8">
    <location>
        <begin position="82"/>
        <end position="293"/>
    </location>
</feature>
<dbReference type="SUPFAM" id="SSF161098">
    <property type="entry name" value="MetI-like"/>
    <property type="match status" value="1"/>
</dbReference>
<evidence type="ECO:0000259" key="8">
    <source>
        <dbReference type="PROSITE" id="PS50928"/>
    </source>
</evidence>
<dbReference type="PROSITE" id="PS50928">
    <property type="entry name" value="ABC_TM1"/>
    <property type="match status" value="1"/>
</dbReference>
<evidence type="ECO:0000313" key="10">
    <source>
        <dbReference type="Proteomes" id="UP000027982"/>
    </source>
</evidence>
<name>A0A068NRK8_FIMGI</name>
<keyword evidence="5 7" id="KW-1133">Transmembrane helix</keyword>
<evidence type="ECO:0000256" key="7">
    <source>
        <dbReference type="RuleBase" id="RU363032"/>
    </source>
</evidence>
<dbReference type="STRING" id="661478.OP10G_2634"/>
<dbReference type="Proteomes" id="UP000027982">
    <property type="component" value="Chromosome"/>
</dbReference>
<feature type="transmembrane region" description="Helical" evidence="7">
    <location>
        <begin position="220"/>
        <end position="240"/>
    </location>
</feature>
<dbReference type="OrthoDB" id="9809173at2"/>
<dbReference type="PANTHER" id="PTHR30193">
    <property type="entry name" value="ABC TRANSPORTER PERMEASE PROTEIN"/>
    <property type="match status" value="1"/>
</dbReference>
<dbReference type="GO" id="GO:0055085">
    <property type="term" value="P:transmembrane transport"/>
    <property type="evidence" value="ECO:0007669"/>
    <property type="project" value="InterPro"/>
</dbReference>
<dbReference type="EMBL" id="CP007139">
    <property type="protein sequence ID" value="AIE86002.1"/>
    <property type="molecule type" value="Genomic_DNA"/>
</dbReference>
<evidence type="ECO:0000313" key="9">
    <source>
        <dbReference type="EMBL" id="AIE86002.1"/>
    </source>
</evidence>
<dbReference type="InterPro" id="IPR000515">
    <property type="entry name" value="MetI-like"/>
</dbReference>
<keyword evidence="6 7" id="KW-0472">Membrane</keyword>
<comment type="subcellular location">
    <subcellularLocation>
        <location evidence="1 7">Cell membrane</location>
        <topology evidence="1 7">Multi-pass membrane protein</topology>
    </subcellularLocation>
</comment>
<keyword evidence="2 7" id="KW-0813">Transport</keyword>
<feature type="transmembrane region" description="Helical" evidence="7">
    <location>
        <begin position="272"/>
        <end position="294"/>
    </location>
</feature>
<dbReference type="GO" id="GO:0005886">
    <property type="term" value="C:plasma membrane"/>
    <property type="evidence" value="ECO:0007669"/>
    <property type="project" value="UniProtKB-SubCell"/>
</dbReference>
<dbReference type="HOGENOM" id="CLU_016047_0_2_0"/>
<dbReference type="PANTHER" id="PTHR30193:SF1">
    <property type="entry name" value="ABC TRANSPORTER PERMEASE PROTEIN YESP-RELATED"/>
    <property type="match status" value="1"/>
</dbReference>
<evidence type="ECO:0000256" key="3">
    <source>
        <dbReference type="ARBA" id="ARBA00022475"/>
    </source>
</evidence>
<dbReference type="RefSeq" id="WP_025225451.1">
    <property type="nucleotide sequence ID" value="NZ_CP007139.1"/>
</dbReference>
<feature type="transmembrane region" description="Helical" evidence="7">
    <location>
        <begin position="25"/>
        <end position="51"/>
    </location>
</feature>
<sequence>MQTSSAAHKPSPGLRRWIRKNKTGFLFISPWLIGFLVFTLGPFLSSIALSFHSYDLASAPKWVGNLNYQTLLHDDPMFWSSLWVTVRYAAASVPLGIVAGVALALLLNAKVKGQTIFRTIFYLPSIVPAVANAIVFSWILNPEIGLLNGILRAVGIEGPAWLNDTAWAPWSLVLMSLWSVGGSMVIYLAGLQDIPIHLYEAATLDGASAFQRMRRITIPLLTPVIFFNLVMGIIGSFQYFTEAFIMTKGGPEGSTTFYALYLFNRAWQYLDMGYACAMAWIVFIVVMVITGLVFRSQRRWVHFGD</sequence>
<feature type="transmembrane region" description="Helical" evidence="7">
    <location>
        <begin position="119"/>
        <end position="140"/>
    </location>
</feature>
<dbReference type="eggNOG" id="COG1175">
    <property type="taxonomic scope" value="Bacteria"/>
</dbReference>
<proteinExistence type="inferred from homology"/>
<evidence type="ECO:0000256" key="5">
    <source>
        <dbReference type="ARBA" id="ARBA00022989"/>
    </source>
</evidence>
<keyword evidence="10" id="KW-1185">Reference proteome</keyword>
<dbReference type="InterPro" id="IPR035906">
    <property type="entry name" value="MetI-like_sf"/>
</dbReference>
<keyword evidence="3" id="KW-1003">Cell membrane</keyword>
<evidence type="ECO:0000256" key="2">
    <source>
        <dbReference type="ARBA" id="ARBA00022448"/>
    </source>
</evidence>
<accession>A0A068NRK8</accession>
<evidence type="ECO:0000256" key="6">
    <source>
        <dbReference type="ARBA" id="ARBA00023136"/>
    </source>
</evidence>
<feature type="transmembrane region" description="Helical" evidence="7">
    <location>
        <begin position="86"/>
        <end position="107"/>
    </location>
</feature>
<gene>
    <name evidence="9" type="ORF">OP10G_2634</name>
</gene>
<dbReference type="InterPro" id="IPR051393">
    <property type="entry name" value="ABC_transporter_permease"/>
</dbReference>
<dbReference type="KEGG" id="fgi:OP10G_2634"/>
<reference evidence="9 10" key="1">
    <citation type="journal article" date="2014" name="PLoS ONE">
        <title>The first complete genome sequence of the class fimbriimonadia in the phylum armatimonadetes.</title>
        <authorList>
            <person name="Hu Z.Y."/>
            <person name="Wang Y.Z."/>
            <person name="Im W.T."/>
            <person name="Wang S.Y."/>
            <person name="Zhao G.P."/>
            <person name="Zheng H.J."/>
            <person name="Quan Z.X."/>
        </authorList>
    </citation>
    <scope>NUCLEOTIDE SEQUENCE [LARGE SCALE GENOMIC DNA]</scope>
    <source>
        <strain evidence="9">Gsoil 348</strain>
    </source>
</reference>
<evidence type="ECO:0000256" key="4">
    <source>
        <dbReference type="ARBA" id="ARBA00022692"/>
    </source>
</evidence>